<dbReference type="GO" id="GO:0005507">
    <property type="term" value="F:copper ion binding"/>
    <property type="evidence" value="ECO:0007669"/>
    <property type="project" value="TreeGrafter"/>
</dbReference>
<dbReference type="Proteomes" id="UP000070533">
    <property type="component" value="Unassembled WGS sequence"/>
</dbReference>
<comment type="catalytic activity">
    <reaction evidence="1">
        <text>inosine + phosphate = alpha-D-ribose 1-phosphate + hypoxanthine</text>
        <dbReference type="Rhea" id="RHEA:27646"/>
        <dbReference type="ChEBI" id="CHEBI:17368"/>
        <dbReference type="ChEBI" id="CHEBI:17596"/>
        <dbReference type="ChEBI" id="CHEBI:43474"/>
        <dbReference type="ChEBI" id="CHEBI:57720"/>
        <dbReference type="EC" id="2.4.2.1"/>
    </reaction>
    <physiologicalReaction direction="left-to-right" evidence="1">
        <dbReference type="Rhea" id="RHEA:27647"/>
    </physiologicalReaction>
</comment>
<dbReference type="AlphaFoldDB" id="A0A133PYQ5"/>
<evidence type="ECO:0000256" key="5">
    <source>
        <dbReference type="ARBA" id="ARBA00022801"/>
    </source>
</evidence>
<dbReference type="SUPFAM" id="SSF64438">
    <property type="entry name" value="CNF1/YfiH-like putative cysteine hydrolases"/>
    <property type="match status" value="1"/>
</dbReference>
<comment type="caution">
    <text evidence="11">The sequence shown here is derived from an EMBL/GenBank/DDBJ whole genome shotgun (WGS) entry which is preliminary data.</text>
</comment>
<dbReference type="eggNOG" id="COG1496">
    <property type="taxonomic scope" value="Bacteria"/>
</dbReference>
<keyword evidence="3" id="KW-0808">Transferase</keyword>
<evidence type="ECO:0000256" key="7">
    <source>
        <dbReference type="ARBA" id="ARBA00047989"/>
    </source>
</evidence>
<accession>A0A133PYQ5</accession>
<dbReference type="GO" id="GO:0016787">
    <property type="term" value="F:hydrolase activity"/>
    <property type="evidence" value="ECO:0007669"/>
    <property type="project" value="UniProtKB-KW"/>
</dbReference>
<proteinExistence type="inferred from homology"/>
<comment type="catalytic activity">
    <reaction evidence="9">
        <text>S-methyl-5'-thioadenosine + phosphate = 5-(methylsulfanyl)-alpha-D-ribose 1-phosphate + adenine</text>
        <dbReference type="Rhea" id="RHEA:11852"/>
        <dbReference type="ChEBI" id="CHEBI:16708"/>
        <dbReference type="ChEBI" id="CHEBI:17509"/>
        <dbReference type="ChEBI" id="CHEBI:43474"/>
        <dbReference type="ChEBI" id="CHEBI:58533"/>
        <dbReference type="EC" id="2.4.2.28"/>
    </reaction>
    <physiologicalReaction direction="left-to-right" evidence="9">
        <dbReference type="Rhea" id="RHEA:11853"/>
    </physiologicalReaction>
</comment>
<dbReference type="PANTHER" id="PTHR30616:SF2">
    <property type="entry name" value="PURINE NUCLEOSIDE PHOSPHORYLASE LACC1"/>
    <property type="match status" value="1"/>
</dbReference>
<evidence type="ECO:0000256" key="6">
    <source>
        <dbReference type="ARBA" id="ARBA00022833"/>
    </source>
</evidence>
<evidence type="ECO:0000256" key="8">
    <source>
        <dbReference type="ARBA" id="ARBA00048968"/>
    </source>
</evidence>
<dbReference type="RefSeq" id="WP_060941063.1">
    <property type="nucleotide sequence ID" value="NZ_KQ957301.1"/>
</dbReference>
<dbReference type="NCBIfam" id="TIGR00726">
    <property type="entry name" value="peptidoglycan editing factor PgeF"/>
    <property type="match status" value="1"/>
</dbReference>
<keyword evidence="4" id="KW-0479">Metal-binding</keyword>
<dbReference type="OrthoDB" id="4279at2"/>
<evidence type="ECO:0000256" key="4">
    <source>
        <dbReference type="ARBA" id="ARBA00022723"/>
    </source>
</evidence>
<dbReference type="EMBL" id="LRQG01000185">
    <property type="protein sequence ID" value="KXA35397.1"/>
    <property type="molecule type" value="Genomic_DNA"/>
</dbReference>
<dbReference type="CDD" id="cd16833">
    <property type="entry name" value="YfiH"/>
    <property type="match status" value="1"/>
</dbReference>
<dbReference type="InterPro" id="IPR003730">
    <property type="entry name" value="Cu_polyphenol_OxRdtase"/>
</dbReference>
<name>A0A133PYQ5_9BACT</name>
<protein>
    <recommendedName>
        <fullName evidence="10">Purine nucleoside phosphorylase</fullName>
    </recommendedName>
</protein>
<evidence type="ECO:0000256" key="2">
    <source>
        <dbReference type="ARBA" id="ARBA00007353"/>
    </source>
</evidence>
<sequence>MIKPKLHYYDLGSGVVAFSSTRHGGVGTDTHASFSINKYCGDDVEAIALNRKALASELGIETERLIVPHQVHGVESRLIANDFFSLSQPVRDQILDGVDAVMTNEAGVCVGVSTADCIPVLVYDKHHHAVAAIHAGWRGTLRHIALKTVREMTVNFGSVANELMAVIGPGISLKHFEIGQEVYDQFASADFDMDAIAQLYPVREKKEGEPPMKWHIDLKRCNRMDLEMAGLDSSKIMDSAICTFDSVEDYFSARRLGIDSGRIYNALILR</sequence>
<evidence type="ECO:0000313" key="11">
    <source>
        <dbReference type="EMBL" id="KXA35397.1"/>
    </source>
</evidence>
<comment type="similarity">
    <text evidence="2 10">Belongs to the purine nucleoside phosphorylase YfiH/LACC1 family.</text>
</comment>
<evidence type="ECO:0000256" key="3">
    <source>
        <dbReference type="ARBA" id="ARBA00022679"/>
    </source>
</evidence>
<evidence type="ECO:0000256" key="1">
    <source>
        <dbReference type="ARBA" id="ARBA00000553"/>
    </source>
</evidence>
<dbReference type="PANTHER" id="PTHR30616">
    <property type="entry name" value="UNCHARACTERIZED PROTEIN YFIH"/>
    <property type="match status" value="1"/>
</dbReference>
<dbReference type="InterPro" id="IPR038371">
    <property type="entry name" value="Cu_polyphenol_OxRdtase_sf"/>
</dbReference>
<dbReference type="Gene3D" id="3.60.140.10">
    <property type="entry name" value="CNF1/YfiH-like putative cysteine hydrolases"/>
    <property type="match status" value="1"/>
</dbReference>
<comment type="catalytic activity">
    <reaction evidence="8">
        <text>adenosine + phosphate = alpha-D-ribose 1-phosphate + adenine</text>
        <dbReference type="Rhea" id="RHEA:27642"/>
        <dbReference type="ChEBI" id="CHEBI:16335"/>
        <dbReference type="ChEBI" id="CHEBI:16708"/>
        <dbReference type="ChEBI" id="CHEBI:43474"/>
        <dbReference type="ChEBI" id="CHEBI:57720"/>
        <dbReference type="EC" id="2.4.2.1"/>
    </reaction>
    <physiologicalReaction direction="left-to-right" evidence="8">
        <dbReference type="Rhea" id="RHEA:27643"/>
    </physiologicalReaction>
</comment>
<evidence type="ECO:0000313" key="12">
    <source>
        <dbReference type="Proteomes" id="UP000070533"/>
    </source>
</evidence>
<dbReference type="STRING" id="28128.HMPREF3226_02085"/>
<evidence type="ECO:0000256" key="9">
    <source>
        <dbReference type="ARBA" id="ARBA00049893"/>
    </source>
</evidence>
<organism evidence="11 12">
    <name type="scientific">Prevotella corporis</name>
    <dbReference type="NCBI Taxonomy" id="28128"/>
    <lineage>
        <taxon>Bacteria</taxon>
        <taxon>Pseudomonadati</taxon>
        <taxon>Bacteroidota</taxon>
        <taxon>Bacteroidia</taxon>
        <taxon>Bacteroidales</taxon>
        <taxon>Prevotellaceae</taxon>
        <taxon>Prevotella</taxon>
    </lineage>
</organism>
<gene>
    <name evidence="11" type="ORF">HMPREF3226_02085</name>
</gene>
<dbReference type="PATRIC" id="fig|28128.5.peg.2148"/>
<dbReference type="GO" id="GO:0017061">
    <property type="term" value="F:S-methyl-5-thioadenosine phosphorylase activity"/>
    <property type="evidence" value="ECO:0007669"/>
    <property type="project" value="UniProtKB-EC"/>
</dbReference>
<reference evidence="12" key="1">
    <citation type="submission" date="2016-01" db="EMBL/GenBank/DDBJ databases">
        <authorList>
            <person name="Mitreva M."/>
            <person name="Pepin K.H."/>
            <person name="Mihindukulasuriya K.A."/>
            <person name="Fulton R."/>
            <person name="Fronick C."/>
            <person name="O'Laughlin M."/>
            <person name="Miner T."/>
            <person name="Herter B."/>
            <person name="Rosa B.A."/>
            <person name="Cordes M."/>
            <person name="Tomlinson C."/>
            <person name="Wollam A."/>
            <person name="Palsikar V.B."/>
            <person name="Mardis E.R."/>
            <person name="Wilson R.K."/>
        </authorList>
    </citation>
    <scope>NUCLEOTIDE SEQUENCE [LARGE SCALE GENOMIC DNA]</scope>
    <source>
        <strain evidence="12">MJR7716</strain>
    </source>
</reference>
<evidence type="ECO:0000256" key="10">
    <source>
        <dbReference type="RuleBase" id="RU361274"/>
    </source>
</evidence>
<keyword evidence="5" id="KW-0378">Hydrolase</keyword>
<dbReference type="Pfam" id="PF02578">
    <property type="entry name" value="Cu-oxidase_4"/>
    <property type="match status" value="1"/>
</dbReference>
<comment type="catalytic activity">
    <reaction evidence="7">
        <text>adenosine + H2O + H(+) = inosine + NH4(+)</text>
        <dbReference type="Rhea" id="RHEA:24408"/>
        <dbReference type="ChEBI" id="CHEBI:15377"/>
        <dbReference type="ChEBI" id="CHEBI:15378"/>
        <dbReference type="ChEBI" id="CHEBI:16335"/>
        <dbReference type="ChEBI" id="CHEBI:17596"/>
        <dbReference type="ChEBI" id="CHEBI:28938"/>
        <dbReference type="EC" id="3.5.4.4"/>
    </reaction>
    <physiologicalReaction direction="left-to-right" evidence="7">
        <dbReference type="Rhea" id="RHEA:24409"/>
    </physiologicalReaction>
</comment>
<keyword evidence="12" id="KW-1185">Reference proteome</keyword>
<keyword evidence="6" id="KW-0862">Zinc</keyword>
<dbReference type="InterPro" id="IPR011324">
    <property type="entry name" value="Cytotoxic_necrot_fac-like_cat"/>
</dbReference>